<dbReference type="InterPro" id="IPR025951">
    <property type="entry name" value="GXWXG_dom"/>
</dbReference>
<reference evidence="3" key="1">
    <citation type="submission" date="2022-11" db="EMBL/GenBank/DDBJ databases">
        <authorList>
            <person name="Petersen C."/>
        </authorList>
    </citation>
    <scope>NUCLEOTIDE SEQUENCE</scope>
    <source>
        <strain evidence="3">IBT 30761</strain>
    </source>
</reference>
<gene>
    <name evidence="3" type="ORF">N7532_000973</name>
</gene>
<evidence type="ECO:0008006" key="5">
    <source>
        <dbReference type="Google" id="ProtNLM"/>
    </source>
</evidence>
<evidence type="ECO:0000259" key="2">
    <source>
        <dbReference type="Pfam" id="PF14232"/>
    </source>
</evidence>
<evidence type="ECO:0000313" key="3">
    <source>
        <dbReference type="EMBL" id="KAJ5110438.1"/>
    </source>
</evidence>
<dbReference type="Pfam" id="PF14231">
    <property type="entry name" value="GXWXG"/>
    <property type="match status" value="1"/>
</dbReference>
<feature type="domain" description="GXWXG" evidence="1">
    <location>
        <begin position="25"/>
        <end position="83"/>
    </location>
</feature>
<organism evidence="3 4">
    <name type="scientific">Penicillium argentinense</name>
    <dbReference type="NCBI Taxonomy" id="1131581"/>
    <lineage>
        <taxon>Eukaryota</taxon>
        <taxon>Fungi</taxon>
        <taxon>Dikarya</taxon>
        <taxon>Ascomycota</taxon>
        <taxon>Pezizomycotina</taxon>
        <taxon>Eurotiomycetes</taxon>
        <taxon>Eurotiomycetidae</taxon>
        <taxon>Eurotiales</taxon>
        <taxon>Aspergillaceae</taxon>
        <taxon>Penicillium</taxon>
    </lineage>
</organism>
<dbReference type="Pfam" id="PF14232">
    <property type="entry name" value="DUF4334"/>
    <property type="match status" value="1"/>
</dbReference>
<reference evidence="3" key="2">
    <citation type="journal article" date="2023" name="IMA Fungus">
        <title>Comparative genomic study of the Penicillium genus elucidates a diverse pangenome and 15 lateral gene transfer events.</title>
        <authorList>
            <person name="Petersen C."/>
            <person name="Sorensen T."/>
            <person name="Nielsen M.R."/>
            <person name="Sondergaard T.E."/>
            <person name="Sorensen J.L."/>
            <person name="Fitzpatrick D.A."/>
            <person name="Frisvad J.C."/>
            <person name="Nielsen K.L."/>
        </authorList>
    </citation>
    <scope>NUCLEOTIDE SEQUENCE</scope>
    <source>
        <strain evidence="3">IBT 30761</strain>
    </source>
</reference>
<dbReference type="Gene3D" id="2.40.128.580">
    <property type="entry name" value="GXWXG domain"/>
    <property type="match status" value="1"/>
</dbReference>
<comment type="caution">
    <text evidence="3">The sequence shown here is derived from an EMBL/GenBank/DDBJ whole genome shotgun (WGS) entry which is preliminary data.</text>
</comment>
<protein>
    <recommendedName>
        <fullName evidence="5">DUF4334 domain-containing protein</fullName>
    </recommendedName>
</protein>
<dbReference type="EMBL" id="JAPQKI010000002">
    <property type="protein sequence ID" value="KAJ5110438.1"/>
    <property type="molecule type" value="Genomic_DNA"/>
</dbReference>
<proteinExistence type="predicted"/>
<name>A0A9W9G1M8_9EURO</name>
<feature type="domain" description="DUF4334" evidence="2">
    <location>
        <begin position="92"/>
        <end position="146"/>
    </location>
</feature>
<dbReference type="OrthoDB" id="2213372at2759"/>
<evidence type="ECO:0000313" key="4">
    <source>
        <dbReference type="Proteomes" id="UP001149074"/>
    </source>
</evidence>
<keyword evidence="4" id="KW-1185">Reference proteome</keyword>
<dbReference type="RefSeq" id="XP_056478508.1">
    <property type="nucleotide sequence ID" value="XM_056613467.1"/>
</dbReference>
<evidence type="ECO:0000259" key="1">
    <source>
        <dbReference type="Pfam" id="PF14231"/>
    </source>
</evidence>
<dbReference type="InterPro" id="IPR025568">
    <property type="entry name" value="DUF4334"/>
</dbReference>
<dbReference type="Proteomes" id="UP001149074">
    <property type="component" value="Unassembled WGS sequence"/>
</dbReference>
<accession>A0A9W9G1M8</accession>
<dbReference type="AlphaFoldDB" id="A0A9W9G1M8"/>
<dbReference type="GeneID" id="81352446"/>
<sequence>MSLAPEQQVEELVQRQNVSDDEVFALFDQLKPVKAEQFIGAWKGGSVRTNHPVVEKMTSMNWAGKDFRSTEDVDPIVVYKDDGSRVWNADWGHARLRPMEYRGVVTTAMIYDDQPIIDYFRYVRDDLLLGAMDAKKADGTFFFYLHK</sequence>